<dbReference type="Proteomes" id="UP000008291">
    <property type="component" value="Chromosome"/>
</dbReference>
<dbReference type="eggNOG" id="COG0589">
    <property type="taxonomic scope" value="Bacteria"/>
</dbReference>
<dbReference type="InterPro" id="IPR014729">
    <property type="entry name" value="Rossmann-like_a/b/a_fold"/>
</dbReference>
<gene>
    <name evidence="3" type="ordered locus">Tbd_2036</name>
</gene>
<proteinExistence type="inferred from homology"/>
<dbReference type="SUPFAM" id="SSF52402">
    <property type="entry name" value="Adenine nucleotide alpha hydrolases-like"/>
    <property type="match status" value="1"/>
</dbReference>
<evidence type="ECO:0000313" key="3">
    <source>
        <dbReference type="EMBL" id="AAZ97989.1"/>
    </source>
</evidence>
<keyword evidence="4" id="KW-1185">Reference proteome</keyword>
<dbReference type="OrthoDB" id="5295044at2"/>
<dbReference type="STRING" id="292415.Tbd_2036"/>
<name>Q3SHA0_THIDA</name>
<dbReference type="PANTHER" id="PTHR46268">
    <property type="entry name" value="STRESS RESPONSE PROTEIN NHAX"/>
    <property type="match status" value="1"/>
</dbReference>
<sequence length="155" mass="16365">MYSNILVAVDDSDTSRHALQQAIALAQGLAARLRVVHVIDMSWLTLGPELAVDVEALTAARHGVGERIVAAALDTVRQAGFDAEAAVIETETPVQRVEEAIVKEAARWPADLVVLGTHGRRGFQRLVLGSAAEQIARLSPVPVLLVPAPPGAVAD</sequence>
<dbReference type="AlphaFoldDB" id="Q3SHA0"/>
<dbReference type="Pfam" id="PF00582">
    <property type="entry name" value="Usp"/>
    <property type="match status" value="1"/>
</dbReference>
<comment type="similarity">
    <text evidence="1">Belongs to the universal stress protein A family.</text>
</comment>
<dbReference type="KEGG" id="tbd:Tbd_2036"/>
<dbReference type="RefSeq" id="WP_011312548.1">
    <property type="nucleotide sequence ID" value="NC_007404.1"/>
</dbReference>
<reference evidence="3 4" key="1">
    <citation type="journal article" date="2006" name="J. Bacteriol.">
        <title>The genome sequence of the obligately chemolithoautotrophic, facultatively anaerobic bacterium Thiobacillus denitrificans.</title>
        <authorList>
            <person name="Beller H.R."/>
            <person name="Chain P.S."/>
            <person name="Letain T.E."/>
            <person name="Chakicherla A."/>
            <person name="Larimer F.W."/>
            <person name="Richardson P.M."/>
            <person name="Coleman M.A."/>
            <person name="Wood A.P."/>
            <person name="Kelly D.P."/>
        </authorList>
    </citation>
    <scope>NUCLEOTIDE SEQUENCE [LARGE SCALE GENOMIC DNA]</scope>
    <source>
        <strain evidence="3 4">ATCC 25259</strain>
    </source>
</reference>
<organism evidence="3 4">
    <name type="scientific">Thiobacillus denitrificans (strain ATCC 25259 / T1)</name>
    <dbReference type="NCBI Taxonomy" id="292415"/>
    <lineage>
        <taxon>Bacteria</taxon>
        <taxon>Pseudomonadati</taxon>
        <taxon>Pseudomonadota</taxon>
        <taxon>Betaproteobacteria</taxon>
        <taxon>Nitrosomonadales</taxon>
        <taxon>Thiobacillaceae</taxon>
        <taxon>Thiobacillus</taxon>
    </lineage>
</organism>
<accession>Q3SHA0</accession>
<feature type="domain" description="UspA" evidence="2">
    <location>
        <begin position="1"/>
        <end position="147"/>
    </location>
</feature>
<dbReference type="InterPro" id="IPR006015">
    <property type="entry name" value="Universal_stress_UspA"/>
</dbReference>
<dbReference type="InterPro" id="IPR006016">
    <property type="entry name" value="UspA"/>
</dbReference>
<dbReference type="Gene3D" id="3.40.50.620">
    <property type="entry name" value="HUPs"/>
    <property type="match status" value="1"/>
</dbReference>
<evidence type="ECO:0000256" key="1">
    <source>
        <dbReference type="ARBA" id="ARBA00008791"/>
    </source>
</evidence>
<dbReference type="PRINTS" id="PR01438">
    <property type="entry name" value="UNVRSLSTRESS"/>
</dbReference>
<evidence type="ECO:0000259" key="2">
    <source>
        <dbReference type="Pfam" id="PF00582"/>
    </source>
</evidence>
<dbReference type="PANTHER" id="PTHR46268:SF15">
    <property type="entry name" value="UNIVERSAL STRESS PROTEIN HP_0031"/>
    <property type="match status" value="1"/>
</dbReference>
<dbReference type="HOGENOM" id="CLU_049301_11_0_4"/>
<protein>
    <submittedName>
        <fullName evidence="3">Universal stress protein (Usp)</fullName>
    </submittedName>
</protein>
<dbReference type="EMBL" id="CP000116">
    <property type="protein sequence ID" value="AAZ97989.1"/>
    <property type="molecule type" value="Genomic_DNA"/>
</dbReference>
<dbReference type="CDD" id="cd00293">
    <property type="entry name" value="USP-like"/>
    <property type="match status" value="1"/>
</dbReference>
<evidence type="ECO:0000313" key="4">
    <source>
        <dbReference type="Proteomes" id="UP000008291"/>
    </source>
</evidence>